<name>A0AAV0I8B5_9ROSI</name>
<dbReference type="AlphaFoldDB" id="A0AAV0I8B5"/>
<dbReference type="InterPro" id="IPR002528">
    <property type="entry name" value="MATE_fam"/>
</dbReference>
<feature type="transmembrane region" description="Helical" evidence="6">
    <location>
        <begin position="781"/>
        <end position="803"/>
    </location>
</feature>
<dbReference type="GO" id="GO:1990961">
    <property type="term" value="P:xenobiotic detoxification by transmembrane export across the plasma membrane"/>
    <property type="evidence" value="ECO:0007669"/>
    <property type="project" value="InterPro"/>
</dbReference>
<keyword evidence="4 6" id="KW-1133">Transmembrane helix</keyword>
<dbReference type="CDD" id="cd13132">
    <property type="entry name" value="MATE_eukaryotic"/>
    <property type="match status" value="2"/>
</dbReference>
<feature type="transmembrane region" description="Helical" evidence="6">
    <location>
        <begin position="703"/>
        <end position="722"/>
    </location>
</feature>
<feature type="transmembrane region" description="Helical" evidence="6">
    <location>
        <begin position="823"/>
        <end position="845"/>
    </location>
</feature>
<feature type="transmembrane region" description="Helical" evidence="6">
    <location>
        <begin position="897"/>
        <end position="918"/>
    </location>
</feature>
<proteinExistence type="inferred from homology"/>
<dbReference type="GO" id="GO:0015297">
    <property type="term" value="F:antiporter activity"/>
    <property type="evidence" value="ECO:0007669"/>
    <property type="project" value="InterPro"/>
</dbReference>
<dbReference type="GO" id="GO:0016020">
    <property type="term" value="C:membrane"/>
    <property type="evidence" value="ECO:0007669"/>
    <property type="project" value="UniProtKB-SubCell"/>
</dbReference>
<feature type="transmembrane region" description="Helical" evidence="6">
    <location>
        <begin position="456"/>
        <end position="482"/>
    </location>
</feature>
<dbReference type="Proteomes" id="UP001154282">
    <property type="component" value="Unassembled WGS sequence"/>
</dbReference>
<feature type="transmembrane region" description="Helical" evidence="6">
    <location>
        <begin position="135"/>
        <end position="155"/>
    </location>
</feature>
<feature type="transmembrane region" description="Helical" evidence="6">
    <location>
        <begin position="64"/>
        <end position="85"/>
    </location>
</feature>
<dbReference type="GO" id="GO:0042910">
    <property type="term" value="F:xenobiotic transmembrane transporter activity"/>
    <property type="evidence" value="ECO:0007669"/>
    <property type="project" value="InterPro"/>
</dbReference>
<feature type="transmembrane region" description="Helical" evidence="6">
    <location>
        <begin position="274"/>
        <end position="294"/>
    </location>
</feature>
<feature type="transmembrane region" description="Helical" evidence="6">
    <location>
        <begin position="924"/>
        <end position="946"/>
    </location>
</feature>
<reference evidence="7" key="1">
    <citation type="submission" date="2022-08" db="EMBL/GenBank/DDBJ databases">
        <authorList>
            <person name="Gutierrez-Valencia J."/>
        </authorList>
    </citation>
    <scope>NUCLEOTIDE SEQUENCE</scope>
</reference>
<keyword evidence="8" id="KW-1185">Reference proteome</keyword>
<evidence type="ECO:0000256" key="2">
    <source>
        <dbReference type="ARBA" id="ARBA00010199"/>
    </source>
</evidence>
<feature type="transmembrane region" description="Helical" evidence="6">
    <location>
        <begin position="743"/>
        <end position="761"/>
    </location>
</feature>
<comment type="caution">
    <text evidence="7">The sequence shown here is derived from an EMBL/GenBank/DDBJ whole genome shotgun (WGS) entry which is preliminary data.</text>
</comment>
<evidence type="ECO:0000256" key="3">
    <source>
        <dbReference type="ARBA" id="ARBA00022692"/>
    </source>
</evidence>
<sequence length="960" mass="103555">MVTTTTSLEKDDDRNCRCSTITIEQSLLLTPTKASAADDDNDDAADGVLLDELKRVGYLAGPMVAVNMSQYLIQFISLMMVGHLSELELSATAMAVSLFTATGGSVLIGMSSALETLCGQAYGAGQYRKLGTQTYTAVFCLLLACIPLTLLWLNMESILIFVGQDPTISHEVGKLQIWLVPSLFAYALAQPILRYLQAQSLVAPMLTTAGVTVCFHVPLCWGLVFKSGLRNVGAALAMCLSNWLSFVILALYVKCSPSCAKTRVPVSMELFRDIGVFFRYAVPSTVMICLEWWSFELVVLLSGLLPNPELETSVLSVCLNTIATLYSIPFGLGAAASTRVSNELGRGNPEAARVSVRTVMSVAAAEALLVSSSLFMSRRVFGYSFSDEKEVVDYVTKMAPLLCLSVIMDSLQGVLSGVARGCGWQHIGAYINLGAFYLCGFPVGIVLGFWTNLRGMGLWIGVLVGAVAQTVLLFVVTMCTNWEKQASNARKSLLLLPQKSVGGDEDGGGVMTWRSVVEELKRVGYLALPMAAINLSMGALNIISLMMVGHLGELSLSSSAIAISLSNVTCFSLLVGMSSGLETLNGQAYGAQQYRKLAVQTYTAIFSLISVCIFLSLAWFNMESLLVLIGQDPVIAHEAGAFTRWLVPAFFAAAVYQPLVKYYLAQSLITPMLLCSCVTIFLHVPLCWVLIFKTGLNNFGGALSVGISYWLNVVFLVLYMAFSPTCAKTRAPVSMELFRGVGEFFRFAIPSAIMICLQWWSYEFVIMLSGLLPNPQLETSVLSICLTTIGTLFAIPYGLGAAVSTRVANELGAGNPQAARRSVYTIMILGVAELAVVGGILFAGRQMFGYLFSGETEVVEDVSKMAPLVCLSIVVDGLQEILSGVARGCGWQHIGAYVNLAALYLCGIPVAGLLGFVFQLRGKGLWIGILIGATLQTLLLAVVTFCTNWEKQVCLVQCRY</sequence>
<evidence type="ECO:0000313" key="8">
    <source>
        <dbReference type="Proteomes" id="UP001154282"/>
    </source>
</evidence>
<dbReference type="PANTHER" id="PTHR11206">
    <property type="entry name" value="MULTIDRUG RESISTANCE PROTEIN"/>
    <property type="match status" value="1"/>
</dbReference>
<accession>A0AAV0I8B5</accession>
<gene>
    <name evidence="7" type="ORF">LITE_LOCUS7833</name>
</gene>
<feature type="transmembrane region" description="Helical" evidence="6">
    <location>
        <begin position="602"/>
        <end position="622"/>
    </location>
</feature>
<dbReference type="Pfam" id="PF01554">
    <property type="entry name" value="MatE"/>
    <property type="match status" value="4"/>
</dbReference>
<feature type="transmembrane region" description="Helical" evidence="6">
    <location>
        <begin position="523"/>
        <end position="548"/>
    </location>
</feature>
<comment type="similarity">
    <text evidence="2 6">Belongs to the multi antimicrobial extrusion (MATE) (TC 2.A.66.1) family.</text>
</comment>
<feature type="transmembrane region" description="Helical" evidence="6">
    <location>
        <begin position="91"/>
        <end position="114"/>
    </location>
</feature>
<feature type="transmembrane region" description="Helical" evidence="6">
    <location>
        <begin position="175"/>
        <end position="193"/>
    </location>
</feature>
<feature type="transmembrane region" description="Helical" evidence="6">
    <location>
        <begin position="205"/>
        <end position="225"/>
    </location>
</feature>
<feature type="transmembrane region" description="Helical" evidence="6">
    <location>
        <begin position="314"/>
        <end position="337"/>
    </location>
</feature>
<feature type="transmembrane region" description="Helical" evidence="6">
    <location>
        <begin position="672"/>
        <end position="691"/>
    </location>
</feature>
<comment type="subcellular location">
    <subcellularLocation>
        <location evidence="1">Membrane</location>
        <topology evidence="1">Multi-pass membrane protein</topology>
    </subcellularLocation>
</comment>
<feature type="transmembrane region" description="Helical" evidence="6">
    <location>
        <begin position="642"/>
        <end position="660"/>
    </location>
</feature>
<protein>
    <recommendedName>
        <fullName evidence="6">Protein DETOXIFICATION</fullName>
    </recommendedName>
    <alternativeName>
        <fullName evidence="6">Multidrug and toxic compound extrusion protein</fullName>
    </alternativeName>
</protein>
<evidence type="ECO:0000313" key="7">
    <source>
        <dbReference type="EMBL" id="CAI0393187.1"/>
    </source>
</evidence>
<dbReference type="NCBIfam" id="TIGR00797">
    <property type="entry name" value="matE"/>
    <property type="match status" value="2"/>
</dbReference>
<evidence type="ECO:0000256" key="5">
    <source>
        <dbReference type="ARBA" id="ARBA00023136"/>
    </source>
</evidence>
<keyword evidence="5 6" id="KW-0472">Membrane</keyword>
<dbReference type="EMBL" id="CAMGYJ010000003">
    <property type="protein sequence ID" value="CAI0393187.1"/>
    <property type="molecule type" value="Genomic_DNA"/>
</dbReference>
<keyword evidence="3 6" id="KW-0812">Transmembrane</keyword>
<feature type="transmembrane region" description="Helical" evidence="6">
    <location>
        <begin position="430"/>
        <end position="450"/>
    </location>
</feature>
<evidence type="ECO:0000256" key="6">
    <source>
        <dbReference type="RuleBase" id="RU004914"/>
    </source>
</evidence>
<evidence type="ECO:0000256" key="1">
    <source>
        <dbReference type="ARBA" id="ARBA00004141"/>
    </source>
</evidence>
<feature type="transmembrane region" description="Helical" evidence="6">
    <location>
        <begin position="560"/>
        <end position="581"/>
    </location>
</feature>
<dbReference type="InterPro" id="IPR045069">
    <property type="entry name" value="MATE_euk"/>
</dbReference>
<organism evidence="7 8">
    <name type="scientific">Linum tenue</name>
    <dbReference type="NCBI Taxonomy" id="586396"/>
    <lineage>
        <taxon>Eukaryota</taxon>
        <taxon>Viridiplantae</taxon>
        <taxon>Streptophyta</taxon>
        <taxon>Embryophyta</taxon>
        <taxon>Tracheophyta</taxon>
        <taxon>Spermatophyta</taxon>
        <taxon>Magnoliopsida</taxon>
        <taxon>eudicotyledons</taxon>
        <taxon>Gunneridae</taxon>
        <taxon>Pentapetalae</taxon>
        <taxon>rosids</taxon>
        <taxon>fabids</taxon>
        <taxon>Malpighiales</taxon>
        <taxon>Linaceae</taxon>
        <taxon>Linum</taxon>
    </lineage>
</organism>
<evidence type="ECO:0000256" key="4">
    <source>
        <dbReference type="ARBA" id="ARBA00022989"/>
    </source>
</evidence>
<feature type="transmembrane region" description="Helical" evidence="6">
    <location>
        <begin position="231"/>
        <end position="253"/>
    </location>
</feature>